<sequence>MKLKQTYGLSELGILPTRSKGSGSLWMKLGTEGFEHRIADDVLWIRSATAMLGYLNAPSPFDDEGWFNTGDVVETDGEYVPALGRRSEIVNVGGEKVYPGEVESTLLAAGNARDVTVSGRPTPVMDRSSSPRFGDRVRGARGACRAVKRFLCKVP</sequence>
<reference evidence="1" key="1">
    <citation type="submission" date="2024-07" db="EMBL/GenBank/DDBJ databases">
        <title>A survey of Mimosa microsymbionts across Brazilian biomes reveals a high diversity of Paraburkholderia nodulating endemic species, but also that Cupriavidus is common as a symbiont of widespread species.</title>
        <authorList>
            <person name="Rouws L."/>
            <person name="Barauna A."/>
            <person name="Beukes C."/>
            <person name="Rouws J.R.C."/>
            <person name="De Faria S.M."/>
            <person name="Gross E."/>
            <person name="Bueno Dos Reis Junior F."/>
            <person name="Simon M.F."/>
            <person name="Maluk M."/>
            <person name="Odee D.W."/>
            <person name="Kenicer G."/>
            <person name="Young J.P.W."/>
            <person name="Reis V.M."/>
            <person name="Zilli J."/>
            <person name="James E.K."/>
        </authorList>
    </citation>
    <scope>NUCLEOTIDE SEQUENCE</scope>
    <source>
        <strain evidence="1">EG181B</strain>
    </source>
</reference>
<accession>A0ACC6U8B1</accession>
<protein>
    <submittedName>
        <fullName evidence="1">Uncharacterized protein</fullName>
    </submittedName>
</protein>
<evidence type="ECO:0000313" key="1">
    <source>
        <dbReference type="EMBL" id="MEX3935792.1"/>
    </source>
</evidence>
<comment type="caution">
    <text evidence="1">The sequence shown here is derived from an EMBL/GenBank/DDBJ whole genome shotgun (WGS) entry which is preliminary data.</text>
</comment>
<keyword evidence="2" id="KW-1185">Reference proteome</keyword>
<dbReference type="EMBL" id="JBFRCH010000023">
    <property type="protein sequence ID" value="MEX3935792.1"/>
    <property type="molecule type" value="Genomic_DNA"/>
</dbReference>
<dbReference type="Proteomes" id="UP001558850">
    <property type="component" value="Unassembled WGS sequence"/>
</dbReference>
<proteinExistence type="predicted"/>
<name>A0ACC6U8B1_9BURK</name>
<evidence type="ECO:0000313" key="2">
    <source>
        <dbReference type="Proteomes" id="UP001558850"/>
    </source>
</evidence>
<gene>
    <name evidence="1" type="ORF">AB4Y32_29015</name>
</gene>
<organism evidence="1 2">
    <name type="scientific">Paraburkholderia phymatum</name>
    <dbReference type="NCBI Taxonomy" id="148447"/>
    <lineage>
        <taxon>Bacteria</taxon>
        <taxon>Pseudomonadati</taxon>
        <taxon>Pseudomonadota</taxon>
        <taxon>Betaproteobacteria</taxon>
        <taxon>Burkholderiales</taxon>
        <taxon>Burkholderiaceae</taxon>
        <taxon>Paraburkholderia</taxon>
    </lineage>
</organism>